<sequence>MLTYRRKLNEKDIKEEFITCYLSSSWFSRSYTFLDSAS</sequence>
<protein>
    <submittedName>
        <fullName evidence="1">Uncharacterized protein</fullName>
    </submittedName>
</protein>
<evidence type="ECO:0000313" key="1">
    <source>
        <dbReference type="EMBL" id="ACU45046.1"/>
    </source>
</evidence>
<reference evidence="1" key="2">
    <citation type="book" date="2010" name="PROCEEDINGS OF 13TH INTERNATIONAL CONFERENCE ON HARMFUL ALGAE" publisher="International Society For The Study of Harmful Algae" city="Hong Kong, China">
        <title>Dinoflagellate meta-transcriptomics enabled by spliced leader.</title>
        <editorList>
            <person name="Unknown A."/>
        </editorList>
        <authorList>
            <person name="Lin S."/>
            <person name="Zhang H."/>
        </authorList>
    </citation>
    <scope>NUCLEOTIDE SEQUENCE</scope>
    <source>
        <strain evidence="1">CCMP1831</strain>
    </source>
</reference>
<proteinExistence type="evidence at transcript level"/>
<dbReference type="AlphaFoldDB" id="E8Z6G6"/>
<organism evidence="1">
    <name type="scientific">Pfiesteria piscicida</name>
    <name type="common">Phantom dinoflagellate</name>
    <dbReference type="NCBI Taxonomy" id="71001"/>
    <lineage>
        <taxon>Eukaryota</taxon>
        <taxon>Sar</taxon>
        <taxon>Alveolata</taxon>
        <taxon>Dinophyceae</taxon>
        <taxon>Peridiniales</taxon>
        <taxon>Pfiesteriaceae</taxon>
        <taxon>Pfiesteria</taxon>
    </lineage>
</organism>
<name>E8Z6G6_PFIPI</name>
<accession>E8Z6G6</accession>
<dbReference type="EMBL" id="FJ599994">
    <property type="protein sequence ID" value="ACU45046.1"/>
    <property type="molecule type" value="mRNA"/>
</dbReference>
<reference evidence="1" key="1">
    <citation type="submission" date="2008-12" db="EMBL/GenBank/DDBJ databases">
        <authorList>
            <person name="Zhang H."/>
            <person name="Lin S."/>
        </authorList>
    </citation>
    <scope>NUCLEOTIDE SEQUENCE</scope>
    <source>
        <strain evidence="1">CCMP1831</strain>
    </source>
</reference>